<dbReference type="Proteomes" id="UP000053989">
    <property type="component" value="Unassembled WGS sequence"/>
</dbReference>
<gene>
    <name evidence="1" type="ORF">SCLCIDRAFT_30920</name>
</gene>
<accession>A0A0C3D1J1</accession>
<sequence length="145" mass="16461">MVDGCEPVKLELCNLGSEPISESDFVVVEIGSLEDIKDPLTLLCMRRQVVNVTGNRGLNPTISGHIYYPPAHAEERQKIADILERPFLPNDEVALLERFRAQNTQLELEHLTTVHHRVLYDLYFKFPLIPTEPNYVPLPSAVFPP</sequence>
<dbReference type="HOGENOM" id="CLU_1787956_0_0_1"/>
<dbReference type="EMBL" id="KN822149">
    <property type="protein sequence ID" value="KIM54690.1"/>
    <property type="molecule type" value="Genomic_DNA"/>
</dbReference>
<organism evidence="1 2">
    <name type="scientific">Scleroderma citrinum Foug A</name>
    <dbReference type="NCBI Taxonomy" id="1036808"/>
    <lineage>
        <taxon>Eukaryota</taxon>
        <taxon>Fungi</taxon>
        <taxon>Dikarya</taxon>
        <taxon>Basidiomycota</taxon>
        <taxon>Agaricomycotina</taxon>
        <taxon>Agaricomycetes</taxon>
        <taxon>Agaricomycetidae</taxon>
        <taxon>Boletales</taxon>
        <taxon>Sclerodermatineae</taxon>
        <taxon>Sclerodermataceae</taxon>
        <taxon>Scleroderma</taxon>
    </lineage>
</organism>
<dbReference type="AlphaFoldDB" id="A0A0C3D1J1"/>
<dbReference type="InParanoid" id="A0A0C3D1J1"/>
<reference evidence="2" key="2">
    <citation type="submission" date="2015-01" db="EMBL/GenBank/DDBJ databases">
        <title>Evolutionary Origins and Diversification of the Mycorrhizal Mutualists.</title>
        <authorList>
            <consortium name="DOE Joint Genome Institute"/>
            <consortium name="Mycorrhizal Genomics Consortium"/>
            <person name="Kohler A."/>
            <person name="Kuo A."/>
            <person name="Nagy L.G."/>
            <person name="Floudas D."/>
            <person name="Copeland A."/>
            <person name="Barry K.W."/>
            <person name="Cichocki N."/>
            <person name="Veneault-Fourrey C."/>
            <person name="LaButti K."/>
            <person name="Lindquist E.A."/>
            <person name="Lipzen A."/>
            <person name="Lundell T."/>
            <person name="Morin E."/>
            <person name="Murat C."/>
            <person name="Riley R."/>
            <person name="Ohm R."/>
            <person name="Sun H."/>
            <person name="Tunlid A."/>
            <person name="Henrissat B."/>
            <person name="Grigoriev I.V."/>
            <person name="Hibbett D.S."/>
            <person name="Martin F."/>
        </authorList>
    </citation>
    <scope>NUCLEOTIDE SEQUENCE [LARGE SCALE GENOMIC DNA]</scope>
    <source>
        <strain evidence="2">Foug A</strain>
    </source>
</reference>
<proteinExistence type="predicted"/>
<keyword evidence="2" id="KW-1185">Reference proteome</keyword>
<reference evidence="1 2" key="1">
    <citation type="submission" date="2014-04" db="EMBL/GenBank/DDBJ databases">
        <authorList>
            <consortium name="DOE Joint Genome Institute"/>
            <person name="Kuo A."/>
            <person name="Kohler A."/>
            <person name="Nagy L.G."/>
            <person name="Floudas D."/>
            <person name="Copeland A."/>
            <person name="Barry K.W."/>
            <person name="Cichocki N."/>
            <person name="Veneault-Fourrey C."/>
            <person name="LaButti K."/>
            <person name="Lindquist E.A."/>
            <person name="Lipzen A."/>
            <person name="Lundell T."/>
            <person name="Morin E."/>
            <person name="Murat C."/>
            <person name="Sun H."/>
            <person name="Tunlid A."/>
            <person name="Henrissat B."/>
            <person name="Grigoriev I.V."/>
            <person name="Hibbett D.S."/>
            <person name="Martin F."/>
            <person name="Nordberg H.P."/>
            <person name="Cantor M.N."/>
            <person name="Hua S.X."/>
        </authorList>
    </citation>
    <scope>NUCLEOTIDE SEQUENCE [LARGE SCALE GENOMIC DNA]</scope>
    <source>
        <strain evidence="1 2">Foug A</strain>
    </source>
</reference>
<evidence type="ECO:0000313" key="2">
    <source>
        <dbReference type="Proteomes" id="UP000053989"/>
    </source>
</evidence>
<evidence type="ECO:0000313" key="1">
    <source>
        <dbReference type="EMBL" id="KIM54690.1"/>
    </source>
</evidence>
<protein>
    <submittedName>
        <fullName evidence="1">Uncharacterized protein</fullName>
    </submittedName>
</protein>
<name>A0A0C3D1J1_9AGAM</name>